<keyword evidence="2" id="KW-1133">Transmembrane helix</keyword>
<evidence type="ECO:0000313" key="4">
    <source>
        <dbReference type="Proteomes" id="UP001152747"/>
    </source>
</evidence>
<organism evidence="3 4">
    <name type="scientific">Caenorhabditis angaria</name>
    <dbReference type="NCBI Taxonomy" id="860376"/>
    <lineage>
        <taxon>Eukaryota</taxon>
        <taxon>Metazoa</taxon>
        <taxon>Ecdysozoa</taxon>
        <taxon>Nematoda</taxon>
        <taxon>Chromadorea</taxon>
        <taxon>Rhabditida</taxon>
        <taxon>Rhabditina</taxon>
        <taxon>Rhabditomorpha</taxon>
        <taxon>Rhabditoidea</taxon>
        <taxon>Rhabditidae</taxon>
        <taxon>Peloderinae</taxon>
        <taxon>Caenorhabditis</taxon>
    </lineage>
</organism>
<evidence type="ECO:0000313" key="3">
    <source>
        <dbReference type="EMBL" id="CAI5449828.1"/>
    </source>
</evidence>
<proteinExistence type="predicted"/>
<name>A0A9P1N3L9_9PELO</name>
<feature type="region of interest" description="Disordered" evidence="1">
    <location>
        <begin position="309"/>
        <end position="328"/>
    </location>
</feature>
<feature type="transmembrane region" description="Helical" evidence="2">
    <location>
        <begin position="112"/>
        <end position="130"/>
    </location>
</feature>
<evidence type="ECO:0000256" key="1">
    <source>
        <dbReference type="SAM" id="MobiDB-lite"/>
    </source>
</evidence>
<keyword evidence="2" id="KW-0812">Transmembrane</keyword>
<keyword evidence="4" id="KW-1185">Reference proteome</keyword>
<feature type="transmembrane region" description="Helical" evidence="2">
    <location>
        <begin position="70"/>
        <end position="91"/>
    </location>
</feature>
<comment type="caution">
    <text evidence="3">The sequence shown here is derived from an EMBL/GenBank/DDBJ whole genome shotgun (WGS) entry which is preliminary data.</text>
</comment>
<feature type="transmembrane region" description="Helical" evidence="2">
    <location>
        <begin position="240"/>
        <end position="262"/>
    </location>
</feature>
<feature type="compositionally biased region" description="Polar residues" evidence="1">
    <location>
        <begin position="316"/>
        <end position="328"/>
    </location>
</feature>
<accession>A0A9P1N3L9</accession>
<feature type="transmembrane region" description="Helical" evidence="2">
    <location>
        <begin position="30"/>
        <end position="50"/>
    </location>
</feature>
<protein>
    <submittedName>
        <fullName evidence="3">Uncharacterized protein</fullName>
    </submittedName>
</protein>
<gene>
    <name evidence="3" type="ORF">CAMP_LOCUS12465</name>
</gene>
<dbReference type="Proteomes" id="UP001152747">
    <property type="component" value="Unassembled WGS sequence"/>
</dbReference>
<sequence length="328" mass="37865">MVLYYLLIVISIRLIYFLIFYEFRKKEKEAIVFPLYSSIFLVLLGQVFMIHTIPYFMTGFVTKYESEIEFFVLAFESSHIILNLFLLMIALQRIVIMLNIQFLSKYVQGKPLQYTITMIHLIFISGMINYKYDRCADGFCKAYHIIIGNETCGAEVGADVEAKVQASTSMFEYDSRPFTEKVGSYLNLINQITIGDYILLGIHQIIPLISLFLHLILLVSIKLNKNVMSETRKIAELAIIYQNIPIFMASTLQTSLIAFAHFNLPVFSTYNLQFLLCNLRPECDFVIPLSYIFGYHKHIRKVFHSTNPSELEPSDMVTTKNPPQNNSS</sequence>
<evidence type="ECO:0000256" key="2">
    <source>
        <dbReference type="SAM" id="Phobius"/>
    </source>
</evidence>
<dbReference type="AlphaFoldDB" id="A0A9P1N3L9"/>
<dbReference type="EMBL" id="CANHGI010000004">
    <property type="protein sequence ID" value="CAI5449828.1"/>
    <property type="molecule type" value="Genomic_DNA"/>
</dbReference>
<reference evidence="3" key="1">
    <citation type="submission" date="2022-11" db="EMBL/GenBank/DDBJ databases">
        <authorList>
            <person name="Kikuchi T."/>
        </authorList>
    </citation>
    <scope>NUCLEOTIDE SEQUENCE</scope>
    <source>
        <strain evidence="3">PS1010</strain>
    </source>
</reference>
<feature type="transmembrane region" description="Helical" evidence="2">
    <location>
        <begin position="6"/>
        <end position="23"/>
    </location>
</feature>
<feature type="transmembrane region" description="Helical" evidence="2">
    <location>
        <begin position="197"/>
        <end position="219"/>
    </location>
</feature>
<keyword evidence="2" id="KW-0472">Membrane</keyword>